<evidence type="ECO:0000313" key="2">
    <source>
        <dbReference type="Proteomes" id="UP000305202"/>
    </source>
</evidence>
<keyword evidence="2" id="KW-1185">Reference proteome</keyword>
<gene>
    <name evidence="1" type="ORF">FCN80_00465</name>
</gene>
<dbReference type="Pfam" id="PF09695">
    <property type="entry name" value="YtfJ_HI0045"/>
    <property type="match status" value="1"/>
</dbReference>
<dbReference type="RefSeq" id="WP_136987860.1">
    <property type="nucleotide sequence ID" value="NZ_SZPQ01000001.1"/>
</dbReference>
<evidence type="ECO:0000313" key="1">
    <source>
        <dbReference type="EMBL" id="TKI08569.1"/>
    </source>
</evidence>
<accession>A0ABY2SR31</accession>
<organism evidence="1 2">
    <name type="scientific">Martelella alba</name>
    <dbReference type="NCBI Taxonomy" id="2590451"/>
    <lineage>
        <taxon>Bacteria</taxon>
        <taxon>Pseudomonadati</taxon>
        <taxon>Pseudomonadota</taxon>
        <taxon>Alphaproteobacteria</taxon>
        <taxon>Hyphomicrobiales</taxon>
        <taxon>Aurantimonadaceae</taxon>
        <taxon>Martelella</taxon>
    </lineage>
</organism>
<reference evidence="1 2" key="1">
    <citation type="submission" date="2019-04" db="EMBL/GenBank/DDBJ databases">
        <authorList>
            <person name="Li M."/>
            <person name="Gao C."/>
        </authorList>
    </citation>
    <scope>NUCLEOTIDE SEQUENCE [LARGE SCALE GENOMIC DNA]</scope>
    <source>
        <strain evidence="1 2">BGMRC 2031</strain>
    </source>
</reference>
<dbReference type="Proteomes" id="UP000305202">
    <property type="component" value="Unassembled WGS sequence"/>
</dbReference>
<sequence>MFRRYVLIILLWLISFGLEAQNLRIGAPLPKVGIAYQGELLYQDNEFSYKFWNSAQLTGKIHLIQHIAARTSASEMNAAMIESIRKANLPLKYYQTTTIMNGDDTLLGDGTYAGNWLKNNKKQSPQWQFILDGHGNARRAWGLKAKSSAIVVTDDRGRVRYVKEGPLTLQDVQQVTGLVRRLLPRGAR</sequence>
<name>A0ABY2SR31_9HYPH</name>
<proteinExistence type="predicted"/>
<dbReference type="EMBL" id="SZPQ01000001">
    <property type="protein sequence ID" value="TKI08569.1"/>
    <property type="molecule type" value="Genomic_DNA"/>
</dbReference>
<protein>
    <submittedName>
        <fullName evidence="1">YtfJ family protein</fullName>
    </submittedName>
</protein>
<dbReference type="InterPro" id="IPR006513">
    <property type="entry name" value="YtfJ_HI0045"/>
</dbReference>
<dbReference type="NCBIfam" id="TIGR01626">
    <property type="entry name" value="ytfJ_HI0045"/>
    <property type="match status" value="1"/>
</dbReference>
<comment type="caution">
    <text evidence="1">The sequence shown here is derived from an EMBL/GenBank/DDBJ whole genome shotgun (WGS) entry which is preliminary data.</text>
</comment>